<organism evidence="10 11">
    <name type="scientific">Vibrio penaeicida</name>
    <dbReference type="NCBI Taxonomy" id="104609"/>
    <lineage>
        <taxon>Bacteria</taxon>
        <taxon>Pseudomonadati</taxon>
        <taxon>Pseudomonadota</taxon>
        <taxon>Gammaproteobacteria</taxon>
        <taxon>Vibrionales</taxon>
        <taxon>Vibrionaceae</taxon>
        <taxon>Vibrio</taxon>
    </lineage>
</organism>
<comment type="function">
    <text evidence="8">Ligates lysine onto the cytidine present at position 34 of the AUA codon-specific tRNA(Ile) that contains the anticodon CAU, in an ATP-dependent manner. Cytidine is converted to lysidine, thus changing the amino acid specificity of the tRNA from methionine to isoleucine.</text>
</comment>
<evidence type="ECO:0000256" key="4">
    <source>
        <dbReference type="ARBA" id="ARBA00022694"/>
    </source>
</evidence>
<evidence type="ECO:0000256" key="2">
    <source>
        <dbReference type="ARBA" id="ARBA00022490"/>
    </source>
</evidence>
<dbReference type="Gene3D" id="1.20.59.20">
    <property type="match status" value="1"/>
</dbReference>
<keyword evidence="3 8" id="KW-0436">Ligase</keyword>
<dbReference type="NCBIfam" id="TIGR02433">
    <property type="entry name" value="lysidine_TilS_C"/>
    <property type="match status" value="1"/>
</dbReference>
<dbReference type="GO" id="GO:0005737">
    <property type="term" value="C:cytoplasm"/>
    <property type="evidence" value="ECO:0007669"/>
    <property type="project" value="UniProtKB-SubCell"/>
</dbReference>
<evidence type="ECO:0000256" key="8">
    <source>
        <dbReference type="HAMAP-Rule" id="MF_01161"/>
    </source>
</evidence>
<dbReference type="RefSeq" id="WP_185829684.1">
    <property type="nucleotide sequence ID" value="NZ_AP025144.1"/>
</dbReference>
<dbReference type="SUPFAM" id="SSF56037">
    <property type="entry name" value="PheT/TilS domain"/>
    <property type="match status" value="1"/>
</dbReference>
<dbReference type="SUPFAM" id="SSF52402">
    <property type="entry name" value="Adenine nucleotide alpha hydrolases-like"/>
    <property type="match status" value="1"/>
</dbReference>
<dbReference type="CDD" id="cd01992">
    <property type="entry name" value="TilS_N"/>
    <property type="match status" value="1"/>
</dbReference>
<dbReference type="Pfam" id="PF09179">
    <property type="entry name" value="TilS"/>
    <property type="match status" value="1"/>
</dbReference>
<dbReference type="InterPro" id="IPR014729">
    <property type="entry name" value="Rossmann-like_a/b/a_fold"/>
</dbReference>
<dbReference type="SUPFAM" id="SSF82829">
    <property type="entry name" value="MesJ substrate recognition domain-like"/>
    <property type="match status" value="1"/>
</dbReference>
<proteinExistence type="inferred from homology"/>
<feature type="domain" description="Lysidine-tRNA(Ile) synthetase C-terminal" evidence="9">
    <location>
        <begin position="374"/>
        <end position="443"/>
    </location>
</feature>
<dbReference type="Proteomes" id="UP001156690">
    <property type="component" value="Unassembled WGS sequence"/>
</dbReference>
<keyword evidence="5 8" id="KW-0547">Nucleotide-binding</keyword>
<evidence type="ECO:0000256" key="3">
    <source>
        <dbReference type="ARBA" id="ARBA00022598"/>
    </source>
</evidence>
<dbReference type="EMBL" id="BSNX01000067">
    <property type="protein sequence ID" value="GLQ75132.1"/>
    <property type="molecule type" value="Genomic_DNA"/>
</dbReference>
<keyword evidence="6 8" id="KW-0067">ATP-binding</keyword>
<dbReference type="Pfam" id="PF11734">
    <property type="entry name" value="TilS_C"/>
    <property type="match status" value="1"/>
</dbReference>
<dbReference type="GO" id="GO:0005524">
    <property type="term" value="F:ATP binding"/>
    <property type="evidence" value="ECO:0007669"/>
    <property type="project" value="UniProtKB-UniRule"/>
</dbReference>
<evidence type="ECO:0000259" key="9">
    <source>
        <dbReference type="SMART" id="SM00977"/>
    </source>
</evidence>
<dbReference type="SMART" id="SM00977">
    <property type="entry name" value="TilS_C"/>
    <property type="match status" value="1"/>
</dbReference>
<evidence type="ECO:0000256" key="6">
    <source>
        <dbReference type="ARBA" id="ARBA00022840"/>
    </source>
</evidence>
<dbReference type="AlphaFoldDB" id="A0AAV5NXU8"/>
<dbReference type="EC" id="6.3.4.19" evidence="8"/>
<comment type="similarity">
    <text evidence="8">Belongs to the tRNA(Ile)-lysidine synthase family.</text>
</comment>
<dbReference type="HAMAP" id="MF_01161">
    <property type="entry name" value="tRNA_Ile_lys_synt"/>
    <property type="match status" value="1"/>
</dbReference>
<dbReference type="InterPro" id="IPR012094">
    <property type="entry name" value="tRNA_Ile_lys_synt"/>
</dbReference>
<dbReference type="NCBIfam" id="TIGR02432">
    <property type="entry name" value="lysidine_TilS_N"/>
    <property type="match status" value="1"/>
</dbReference>
<evidence type="ECO:0000256" key="1">
    <source>
        <dbReference type="ARBA" id="ARBA00004496"/>
    </source>
</evidence>
<comment type="domain">
    <text evidence="8">The N-terminal region contains the highly conserved SGGXDS motif, predicted to be a P-loop motif involved in ATP binding.</text>
</comment>
<dbReference type="GO" id="GO:0032267">
    <property type="term" value="F:tRNA(Ile)-lysidine synthase activity"/>
    <property type="evidence" value="ECO:0007669"/>
    <property type="project" value="UniProtKB-EC"/>
</dbReference>
<dbReference type="Gene3D" id="3.40.50.620">
    <property type="entry name" value="HUPs"/>
    <property type="match status" value="1"/>
</dbReference>
<sequence length="445" mass="50218">MLQNEFNQQILKHTSPETTIILALSGGMDSRVMLHLLSHMVESHHIKTKAVHVHHGLSSNADDWQKNCQAWCEKANVPFFAERVVLDIESGRSVEELAREARYDVLRRYVGHNDVLLTGQHMSDQTETFLLALKRGSGPKGLSGMPRIASFGEGEILRPLLSVSRQDIEQYALEHKLSWNHDESNDDTQFDRNFLRHRVVPELANRWSGFEKSVQRSAQLCADQQNLLEELLSQNLSDALFHDGSLSIGKLSEQSELARAQLIRMWLEYSGAKMPSRKQLQVIWQNVACSQKDANPSLSLPSGEIRRYDHRLYLVPPEHDLSDWCEELSVGKTLLLPYTLGELTLGTSDLNTSQGNSVSVSSLSLRLPLPSEKVTVHFCPQGLSAKPVGRNGSRKLKKLFQEYGVPSWKRRQIPILMYDDKVAAVANLFVTQGFNASDCELVWIS</sequence>
<gene>
    <name evidence="8 10" type="primary">tilS</name>
    <name evidence="10" type="ORF">GCM10007932_44940</name>
</gene>
<accession>A0AAV5NXU8</accession>
<evidence type="ECO:0000256" key="7">
    <source>
        <dbReference type="ARBA" id="ARBA00048539"/>
    </source>
</evidence>
<comment type="subcellular location">
    <subcellularLocation>
        <location evidence="1 8">Cytoplasm</location>
    </subcellularLocation>
</comment>
<dbReference type="InterPro" id="IPR011063">
    <property type="entry name" value="TilS/TtcA_N"/>
</dbReference>
<evidence type="ECO:0000256" key="5">
    <source>
        <dbReference type="ARBA" id="ARBA00022741"/>
    </source>
</evidence>
<keyword evidence="4 8" id="KW-0819">tRNA processing</keyword>
<name>A0AAV5NXU8_9VIBR</name>
<evidence type="ECO:0000313" key="11">
    <source>
        <dbReference type="Proteomes" id="UP001156690"/>
    </source>
</evidence>
<protein>
    <recommendedName>
        <fullName evidence="8">tRNA(Ile)-lysidine synthase</fullName>
        <ecNumber evidence="8">6.3.4.19</ecNumber>
    </recommendedName>
    <alternativeName>
        <fullName evidence="8">tRNA(Ile)-2-lysyl-cytidine synthase</fullName>
    </alternativeName>
    <alternativeName>
        <fullName evidence="8">tRNA(Ile)-lysidine synthetase</fullName>
    </alternativeName>
</protein>
<reference evidence="11" key="1">
    <citation type="journal article" date="2019" name="Int. J. Syst. Evol. Microbiol.">
        <title>The Global Catalogue of Microorganisms (GCM) 10K type strain sequencing project: providing services to taxonomists for standard genome sequencing and annotation.</title>
        <authorList>
            <consortium name="The Broad Institute Genomics Platform"/>
            <consortium name="The Broad Institute Genome Sequencing Center for Infectious Disease"/>
            <person name="Wu L."/>
            <person name="Ma J."/>
        </authorList>
    </citation>
    <scope>NUCLEOTIDE SEQUENCE [LARGE SCALE GENOMIC DNA]</scope>
    <source>
        <strain evidence="11">NBRC 15640</strain>
    </source>
</reference>
<keyword evidence="2 8" id="KW-0963">Cytoplasm</keyword>
<dbReference type="GO" id="GO:0006400">
    <property type="term" value="P:tRNA modification"/>
    <property type="evidence" value="ECO:0007669"/>
    <property type="project" value="UniProtKB-UniRule"/>
</dbReference>
<evidence type="ECO:0000313" key="10">
    <source>
        <dbReference type="EMBL" id="GLQ75132.1"/>
    </source>
</evidence>
<dbReference type="Pfam" id="PF01171">
    <property type="entry name" value="ATP_bind_3"/>
    <property type="match status" value="1"/>
</dbReference>
<comment type="caution">
    <text evidence="10">The sequence shown here is derived from an EMBL/GenBank/DDBJ whole genome shotgun (WGS) entry which is preliminary data.</text>
</comment>
<dbReference type="PANTHER" id="PTHR43033:SF1">
    <property type="entry name" value="TRNA(ILE)-LYSIDINE SYNTHASE-RELATED"/>
    <property type="match status" value="1"/>
</dbReference>
<dbReference type="InterPro" id="IPR015262">
    <property type="entry name" value="tRNA_Ile_lys_synt_subst-bd"/>
</dbReference>
<dbReference type="PANTHER" id="PTHR43033">
    <property type="entry name" value="TRNA(ILE)-LYSIDINE SYNTHASE-RELATED"/>
    <property type="match status" value="1"/>
</dbReference>
<comment type="catalytic activity">
    <reaction evidence="7 8">
        <text>cytidine(34) in tRNA(Ile2) + L-lysine + ATP = lysidine(34) in tRNA(Ile2) + AMP + diphosphate + H(+)</text>
        <dbReference type="Rhea" id="RHEA:43744"/>
        <dbReference type="Rhea" id="RHEA-COMP:10625"/>
        <dbReference type="Rhea" id="RHEA-COMP:10670"/>
        <dbReference type="ChEBI" id="CHEBI:15378"/>
        <dbReference type="ChEBI" id="CHEBI:30616"/>
        <dbReference type="ChEBI" id="CHEBI:32551"/>
        <dbReference type="ChEBI" id="CHEBI:33019"/>
        <dbReference type="ChEBI" id="CHEBI:82748"/>
        <dbReference type="ChEBI" id="CHEBI:83665"/>
        <dbReference type="ChEBI" id="CHEBI:456215"/>
        <dbReference type="EC" id="6.3.4.19"/>
    </reaction>
</comment>
<keyword evidence="11" id="KW-1185">Reference proteome</keyword>
<dbReference type="InterPro" id="IPR012795">
    <property type="entry name" value="tRNA_Ile_lys_synt_N"/>
</dbReference>
<dbReference type="InterPro" id="IPR012796">
    <property type="entry name" value="Lysidine-tRNA-synth_C"/>
</dbReference>
<feature type="binding site" evidence="8">
    <location>
        <begin position="25"/>
        <end position="30"/>
    </location>
    <ligand>
        <name>ATP</name>
        <dbReference type="ChEBI" id="CHEBI:30616"/>
    </ligand>
</feature>